<evidence type="ECO:0000313" key="4">
    <source>
        <dbReference type="Proteomes" id="UP001235064"/>
    </source>
</evidence>
<evidence type="ECO:0000259" key="2">
    <source>
        <dbReference type="Pfam" id="PF09339"/>
    </source>
</evidence>
<dbReference type="InterPro" id="IPR005471">
    <property type="entry name" value="Tscrpt_reg_IclR_N"/>
</dbReference>
<comment type="caution">
    <text evidence="3">The sequence shown here is derived from an EMBL/GenBank/DDBJ whole genome shotgun (WGS) entry which is preliminary data.</text>
</comment>
<dbReference type="Gene3D" id="3.30.420.40">
    <property type="match status" value="2"/>
</dbReference>
<dbReference type="Proteomes" id="UP001235064">
    <property type="component" value="Unassembled WGS sequence"/>
</dbReference>
<dbReference type="Pfam" id="PF09339">
    <property type="entry name" value="HTH_IclR"/>
    <property type="match status" value="1"/>
</dbReference>
<dbReference type="RefSeq" id="WP_286290653.1">
    <property type="nucleotide sequence ID" value="NZ_JASXSZ010000009.1"/>
</dbReference>
<proteinExistence type="inferred from homology"/>
<dbReference type="SUPFAM" id="SSF46785">
    <property type="entry name" value="Winged helix' DNA-binding domain"/>
    <property type="match status" value="1"/>
</dbReference>
<name>A0ABT7N478_9MICO</name>
<dbReference type="Pfam" id="PF00480">
    <property type="entry name" value="ROK"/>
    <property type="match status" value="1"/>
</dbReference>
<dbReference type="InterPro" id="IPR036390">
    <property type="entry name" value="WH_DNA-bd_sf"/>
</dbReference>
<dbReference type="SUPFAM" id="SSF53067">
    <property type="entry name" value="Actin-like ATPase domain"/>
    <property type="match status" value="1"/>
</dbReference>
<protein>
    <submittedName>
        <fullName evidence="3">ROK family transcriptional regulator</fullName>
    </submittedName>
</protein>
<dbReference type="EMBL" id="JASXSZ010000009">
    <property type="protein sequence ID" value="MDL9981515.1"/>
    <property type="molecule type" value="Genomic_DNA"/>
</dbReference>
<dbReference type="CDD" id="cd23763">
    <property type="entry name" value="ASKHA_ATPase_ROK"/>
    <property type="match status" value="1"/>
</dbReference>
<dbReference type="Gene3D" id="1.10.10.10">
    <property type="entry name" value="Winged helix-like DNA-binding domain superfamily/Winged helix DNA-binding domain"/>
    <property type="match status" value="1"/>
</dbReference>
<evidence type="ECO:0000313" key="3">
    <source>
        <dbReference type="EMBL" id="MDL9981515.1"/>
    </source>
</evidence>
<sequence length="377" mass="38299">MVDALAGSPALLRALNARAVLDVLAEGAPLSRADIMQRTGLSRTAVTQLLRALEAYGAVVPAGLDRHTRGPAAKQVVLSPTLGIAVAAHVGHERVEIALVDVTGTVRARESASREPDVAAQISALVASCHSTTIGYVQCAVVAVAGIVDAAGTIRNASGSDDGRLRDSIQAALAVPVTIENDVNLAALAEMKATGGSEQTFAYVSVTGGLGSAIVVDGTLHRGRSGGAGEIGYLPQPGLEVGMPALDRPMLAELAASLGFDAAASVEEILDAASAGHAAATRVADLAAQRIAVIAASLRLVLDPDMIVLAALAAHPAVVEGVRRRLDVIADQLPVPVRPAVTGDTATLDGACIHASVVLRDLLFTRIVSAPTEGPRS</sequence>
<reference evidence="3 4" key="1">
    <citation type="submission" date="2023-06" db="EMBL/GenBank/DDBJ databases">
        <title>Microbacterium sp. nov., isolated from a waste landfill.</title>
        <authorList>
            <person name="Wen W."/>
        </authorList>
    </citation>
    <scope>NUCLEOTIDE SEQUENCE [LARGE SCALE GENOMIC DNA]</scope>
    <source>
        <strain evidence="3 4">ASV49</strain>
    </source>
</reference>
<accession>A0ABT7N478</accession>
<dbReference type="PANTHER" id="PTHR18964:SF149">
    <property type="entry name" value="BIFUNCTIONAL UDP-N-ACETYLGLUCOSAMINE 2-EPIMERASE_N-ACETYLMANNOSAMINE KINASE"/>
    <property type="match status" value="1"/>
</dbReference>
<gene>
    <name evidence="3" type="ORF">QSV35_19470</name>
</gene>
<keyword evidence="4" id="KW-1185">Reference proteome</keyword>
<dbReference type="PANTHER" id="PTHR18964">
    <property type="entry name" value="ROK (REPRESSOR, ORF, KINASE) FAMILY"/>
    <property type="match status" value="1"/>
</dbReference>
<evidence type="ECO:0000256" key="1">
    <source>
        <dbReference type="ARBA" id="ARBA00006479"/>
    </source>
</evidence>
<feature type="domain" description="HTH iclR-type" evidence="2">
    <location>
        <begin position="17"/>
        <end position="59"/>
    </location>
</feature>
<dbReference type="InterPro" id="IPR000600">
    <property type="entry name" value="ROK"/>
</dbReference>
<dbReference type="InterPro" id="IPR036388">
    <property type="entry name" value="WH-like_DNA-bd_sf"/>
</dbReference>
<dbReference type="InterPro" id="IPR043129">
    <property type="entry name" value="ATPase_NBD"/>
</dbReference>
<organism evidence="3 4">
    <name type="scientific">Microbacterium candidum</name>
    <dbReference type="NCBI Taxonomy" id="3041922"/>
    <lineage>
        <taxon>Bacteria</taxon>
        <taxon>Bacillati</taxon>
        <taxon>Actinomycetota</taxon>
        <taxon>Actinomycetes</taxon>
        <taxon>Micrococcales</taxon>
        <taxon>Microbacteriaceae</taxon>
        <taxon>Microbacterium</taxon>
    </lineage>
</organism>
<comment type="similarity">
    <text evidence="1">Belongs to the ROK (NagC/XylR) family.</text>
</comment>